<dbReference type="Proteomes" id="UP000009081">
    <property type="component" value="Plasmid megaplasmid"/>
</dbReference>
<protein>
    <submittedName>
        <fullName evidence="2">Uncharacterized protein</fullName>
    </submittedName>
</protein>
<dbReference type="HOGENOM" id="CLU_1914609_0_0_5"/>
<sequence>MAARPTSVLRESGPRSAAKDDAEDLDVKGFVRSTLEDPNFPTFWRDHGSAVIEACDGIGRLAAQRLYRDETDRLRREIGTAQTVDTPEGAVPVQSVDVDATVAARIIGGARDAFRIAADWTADLAAMPGFRA</sequence>
<proteinExistence type="predicted"/>
<dbReference type="KEGG" id="mea:Mex_2p0790"/>
<evidence type="ECO:0000313" key="3">
    <source>
        <dbReference type="Proteomes" id="UP000009081"/>
    </source>
</evidence>
<dbReference type="AlphaFoldDB" id="C5B598"/>
<organism evidence="2 3">
    <name type="scientific">Methylorubrum extorquens (strain ATCC 14718 / DSM 1338 / JCM 2805 / NCIMB 9133 / AM1)</name>
    <name type="common">Methylobacterium extorquens</name>
    <dbReference type="NCBI Taxonomy" id="272630"/>
    <lineage>
        <taxon>Bacteria</taxon>
        <taxon>Pseudomonadati</taxon>
        <taxon>Pseudomonadota</taxon>
        <taxon>Alphaproteobacteria</taxon>
        <taxon>Hyphomicrobiales</taxon>
        <taxon>Methylobacteriaceae</taxon>
        <taxon>Methylorubrum</taxon>
    </lineage>
</organism>
<gene>
    <name evidence="2" type="ordered locus">MexAM1_META2p0790</name>
</gene>
<evidence type="ECO:0000256" key="1">
    <source>
        <dbReference type="SAM" id="MobiDB-lite"/>
    </source>
</evidence>
<dbReference type="RefSeq" id="WP_012754067.1">
    <property type="nucleotide sequence ID" value="NC_012811.1"/>
</dbReference>
<geneLocation type="plasmid" evidence="2 3">
    <name>megaplasmid</name>
</geneLocation>
<reference evidence="2 3" key="1">
    <citation type="journal article" date="2009" name="PLoS ONE">
        <title>Methylobacterium genome sequences: a reference blueprint to investigate microbial metabolism of C1 compounds from natural and industrial sources.</title>
        <authorList>
            <person name="Vuilleumier S."/>
            <person name="Chistoserdova L."/>
            <person name="Lee M.-C."/>
            <person name="Bringel F."/>
            <person name="Lajus A."/>
            <person name="Zhou Y."/>
            <person name="Gourion B."/>
            <person name="Barbe V."/>
            <person name="Chang J."/>
            <person name="Cruveiller S."/>
            <person name="Dossat C."/>
            <person name="Gillett W."/>
            <person name="Gruffaz C."/>
            <person name="Haugen E."/>
            <person name="Hourcade E."/>
            <person name="Levy R."/>
            <person name="Mangenot S."/>
            <person name="Muller E."/>
            <person name="Nadalig T."/>
            <person name="Pagni M."/>
            <person name="Penny C."/>
            <person name="Peyraud R."/>
            <person name="Robinson D.G."/>
            <person name="Roche D."/>
            <person name="Rouy Z."/>
            <person name="Saenampechek C."/>
            <person name="Salvignol G."/>
            <person name="Vallenet D."/>
            <person name="Wu Z."/>
            <person name="Marx C.J."/>
            <person name="Vorholt J.A."/>
            <person name="Olson M.V."/>
            <person name="Kaul R."/>
            <person name="Weissenbach J."/>
            <person name="Medigue C."/>
            <person name="Lidstrom M.E."/>
        </authorList>
    </citation>
    <scope>NUCLEOTIDE SEQUENCE [LARGE SCALE GENOMIC DNA]</scope>
    <source>
        <strain evidence="3">ATCC 14718 / DSM 1338 / JCM 2805 / NCIMB 9133 / AM1</strain>
    </source>
</reference>
<keyword evidence="3" id="KW-1185">Reference proteome</keyword>
<keyword evidence="2" id="KW-0614">Plasmid</keyword>
<accession>C5B598</accession>
<dbReference type="EMBL" id="CP001511">
    <property type="protein sequence ID" value="ACS43630.1"/>
    <property type="molecule type" value="Genomic_DNA"/>
</dbReference>
<feature type="region of interest" description="Disordered" evidence="1">
    <location>
        <begin position="1"/>
        <end position="23"/>
    </location>
</feature>
<evidence type="ECO:0000313" key="2">
    <source>
        <dbReference type="EMBL" id="ACS43630.1"/>
    </source>
</evidence>
<name>C5B598_METEA</name>